<organism evidence="1 2">
    <name type="scientific">Smallanthus sonchifolius</name>
    <dbReference type="NCBI Taxonomy" id="185202"/>
    <lineage>
        <taxon>Eukaryota</taxon>
        <taxon>Viridiplantae</taxon>
        <taxon>Streptophyta</taxon>
        <taxon>Embryophyta</taxon>
        <taxon>Tracheophyta</taxon>
        <taxon>Spermatophyta</taxon>
        <taxon>Magnoliopsida</taxon>
        <taxon>eudicotyledons</taxon>
        <taxon>Gunneridae</taxon>
        <taxon>Pentapetalae</taxon>
        <taxon>asterids</taxon>
        <taxon>campanulids</taxon>
        <taxon>Asterales</taxon>
        <taxon>Asteraceae</taxon>
        <taxon>Asteroideae</taxon>
        <taxon>Heliantheae alliance</taxon>
        <taxon>Millerieae</taxon>
        <taxon>Smallanthus</taxon>
    </lineage>
</organism>
<keyword evidence="2" id="KW-1185">Reference proteome</keyword>
<reference evidence="2" key="1">
    <citation type="journal article" date="2022" name="Mol. Ecol. Resour.">
        <title>The genomes of chicory, endive, great burdock and yacon provide insights into Asteraceae palaeo-polyploidization history and plant inulin production.</title>
        <authorList>
            <person name="Fan W."/>
            <person name="Wang S."/>
            <person name="Wang H."/>
            <person name="Wang A."/>
            <person name="Jiang F."/>
            <person name="Liu H."/>
            <person name="Zhao H."/>
            <person name="Xu D."/>
            <person name="Zhang Y."/>
        </authorList>
    </citation>
    <scope>NUCLEOTIDE SEQUENCE [LARGE SCALE GENOMIC DNA]</scope>
    <source>
        <strain evidence="2">cv. Yunnan</strain>
    </source>
</reference>
<accession>A0ACB9FWG6</accession>
<proteinExistence type="predicted"/>
<dbReference type="EMBL" id="CM042033">
    <property type="protein sequence ID" value="KAI3775288.1"/>
    <property type="molecule type" value="Genomic_DNA"/>
</dbReference>
<dbReference type="Proteomes" id="UP001056120">
    <property type="component" value="Linkage Group LG16"/>
</dbReference>
<comment type="caution">
    <text evidence="1">The sequence shown here is derived from an EMBL/GenBank/DDBJ whole genome shotgun (WGS) entry which is preliminary data.</text>
</comment>
<gene>
    <name evidence="1" type="ORF">L1987_49859</name>
</gene>
<reference evidence="1 2" key="2">
    <citation type="journal article" date="2022" name="Mol. Ecol. Resour.">
        <title>The genomes of chicory, endive, great burdock and yacon provide insights into Asteraceae paleo-polyploidization history and plant inulin production.</title>
        <authorList>
            <person name="Fan W."/>
            <person name="Wang S."/>
            <person name="Wang H."/>
            <person name="Wang A."/>
            <person name="Jiang F."/>
            <person name="Liu H."/>
            <person name="Zhao H."/>
            <person name="Xu D."/>
            <person name="Zhang Y."/>
        </authorList>
    </citation>
    <scope>NUCLEOTIDE SEQUENCE [LARGE SCALE GENOMIC DNA]</scope>
    <source>
        <strain evidence="2">cv. Yunnan</strain>
        <tissue evidence="1">Leaves</tissue>
    </source>
</reference>
<sequence length="66" mass="7178">MIQACKTVKGHLLLGVVDDNGYGWAIEKSLAAAGAEILVGTWVDALNIFEMSLRRANLMDLGYKIL</sequence>
<evidence type="ECO:0000313" key="2">
    <source>
        <dbReference type="Proteomes" id="UP001056120"/>
    </source>
</evidence>
<evidence type="ECO:0000313" key="1">
    <source>
        <dbReference type="EMBL" id="KAI3775288.1"/>
    </source>
</evidence>
<name>A0ACB9FWG6_9ASTR</name>
<protein>
    <submittedName>
        <fullName evidence="1">Uncharacterized protein</fullName>
    </submittedName>
</protein>